<dbReference type="Gene3D" id="3.40.1580.10">
    <property type="entry name" value="SMI1/KNR4-like"/>
    <property type="match status" value="1"/>
</dbReference>
<accession>A0A0C1EA61</accession>
<name>A0A0C1EA61_9BACT</name>
<dbReference type="PATRIC" id="fig|83552.4.peg.1922"/>
<dbReference type="SUPFAM" id="SSF160631">
    <property type="entry name" value="SMI1/KNR4-like"/>
    <property type="match status" value="1"/>
</dbReference>
<reference evidence="2 3" key="1">
    <citation type="journal article" date="2014" name="Mol. Biol. Evol.">
        <title>Massive expansion of Ubiquitination-related gene families within the Chlamydiae.</title>
        <authorList>
            <person name="Domman D."/>
            <person name="Collingro A."/>
            <person name="Lagkouvardos I."/>
            <person name="Gehre L."/>
            <person name="Weinmaier T."/>
            <person name="Rattei T."/>
            <person name="Subtil A."/>
            <person name="Horn M."/>
        </authorList>
    </citation>
    <scope>NUCLEOTIDE SEQUENCE [LARGE SCALE GENOMIC DNA]</scope>
    <source>
        <strain evidence="2 3">OEW1</strain>
    </source>
</reference>
<feature type="domain" description="Knr4/Smi1-like" evidence="1">
    <location>
        <begin position="126"/>
        <end position="262"/>
    </location>
</feature>
<sequence>MDHHIREFYSTTSDDESPKGCFHSVVALHDNPNATWEVISEQCSELCKGWFELSRLKPADRIEFIRDYWLSMLPYHPGLDKFLMKFFGMLDDIGVFIVQKKYDDPYEAHLVYSLRGNSGFYRGRSGISEANLAELQKIFPNQALPADYLAFLRIHDGFNKSSDCTGIAHSQKLSSLYEDFQNMLSQHEETLVSGKDTYVDPKSLIPFYESFGMPFYQCFWTEWYPENEMGNVYYSGMTNSISDITGPLSSMDNMAFSTFLDWLMFYLEQVEEPVADEGKGSSKA</sequence>
<dbReference type="OMA" id="WLMFYLE"/>
<dbReference type="EMBL" id="JSAM01000098">
    <property type="protein sequence ID" value="KIA76968.1"/>
    <property type="molecule type" value="Genomic_DNA"/>
</dbReference>
<dbReference type="Pfam" id="PF09346">
    <property type="entry name" value="SMI1_KNR4"/>
    <property type="match status" value="1"/>
</dbReference>
<proteinExistence type="predicted"/>
<dbReference type="RefSeq" id="WP_006341449.1">
    <property type="nucleotide sequence ID" value="NZ_BAWW01000025.1"/>
</dbReference>
<dbReference type="Proteomes" id="UP000031307">
    <property type="component" value="Unassembled WGS sequence"/>
</dbReference>
<dbReference type="InterPro" id="IPR037883">
    <property type="entry name" value="Knr4/Smi1-like_sf"/>
</dbReference>
<evidence type="ECO:0000313" key="3">
    <source>
        <dbReference type="Proteomes" id="UP000031307"/>
    </source>
</evidence>
<dbReference type="AlphaFoldDB" id="A0A0C1EA61"/>
<protein>
    <recommendedName>
        <fullName evidence="1">Knr4/Smi1-like domain-containing protein</fullName>
    </recommendedName>
</protein>
<gene>
    <name evidence="2" type="ORF">DB43_HC00330</name>
</gene>
<evidence type="ECO:0000313" key="2">
    <source>
        <dbReference type="EMBL" id="KIA76968.1"/>
    </source>
</evidence>
<dbReference type="SMART" id="SM00860">
    <property type="entry name" value="SMI1_KNR4"/>
    <property type="match status" value="1"/>
</dbReference>
<organism evidence="2 3">
    <name type="scientific">Parachlamydia acanthamoebae</name>
    <dbReference type="NCBI Taxonomy" id="83552"/>
    <lineage>
        <taxon>Bacteria</taxon>
        <taxon>Pseudomonadati</taxon>
        <taxon>Chlamydiota</taxon>
        <taxon>Chlamydiia</taxon>
        <taxon>Parachlamydiales</taxon>
        <taxon>Parachlamydiaceae</taxon>
        <taxon>Parachlamydia</taxon>
    </lineage>
</organism>
<dbReference type="InterPro" id="IPR018958">
    <property type="entry name" value="Knr4/Smi1-like_dom"/>
</dbReference>
<comment type="caution">
    <text evidence="2">The sequence shown here is derived from an EMBL/GenBank/DDBJ whole genome shotgun (WGS) entry which is preliminary data.</text>
</comment>
<evidence type="ECO:0000259" key="1">
    <source>
        <dbReference type="SMART" id="SM00860"/>
    </source>
</evidence>